<evidence type="ECO:0000313" key="4">
    <source>
        <dbReference type="Proteomes" id="UP000006695"/>
    </source>
</evidence>
<dbReference type="InterPro" id="IPR007831">
    <property type="entry name" value="T2SS_GspE_N"/>
</dbReference>
<evidence type="ECO:0000313" key="3">
    <source>
        <dbReference type="EMBL" id="ABQ26459.1"/>
    </source>
</evidence>
<dbReference type="OrthoDB" id="5430167at2"/>
<evidence type="ECO:0000259" key="2">
    <source>
        <dbReference type="Pfam" id="PF05157"/>
    </source>
</evidence>
<dbReference type="GO" id="GO:0016887">
    <property type="term" value="F:ATP hydrolysis activity"/>
    <property type="evidence" value="ECO:0007669"/>
    <property type="project" value="TreeGrafter"/>
</dbReference>
<feature type="compositionally biased region" description="Low complexity" evidence="1">
    <location>
        <begin position="162"/>
        <end position="175"/>
    </location>
</feature>
<gene>
    <name evidence="3" type="ordered locus">Gura_2279</name>
</gene>
<dbReference type="Pfam" id="PF05157">
    <property type="entry name" value="MshEN"/>
    <property type="match status" value="1"/>
</dbReference>
<feature type="region of interest" description="Disordered" evidence="1">
    <location>
        <begin position="160"/>
        <end position="191"/>
    </location>
</feature>
<protein>
    <submittedName>
        <fullName evidence="3">General secretory system II, protein E domain protein</fullName>
    </submittedName>
</protein>
<name>A5G3U1_GEOUR</name>
<dbReference type="PANTHER" id="PTHR30258:SF1">
    <property type="entry name" value="PROTEIN TRANSPORT PROTEIN HOFB HOMOLOG"/>
    <property type="match status" value="1"/>
</dbReference>
<organism evidence="3 4">
    <name type="scientific">Geotalea uraniireducens (strain Rf4)</name>
    <name type="common">Geobacter uraniireducens</name>
    <dbReference type="NCBI Taxonomy" id="351605"/>
    <lineage>
        <taxon>Bacteria</taxon>
        <taxon>Pseudomonadati</taxon>
        <taxon>Thermodesulfobacteriota</taxon>
        <taxon>Desulfuromonadia</taxon>
        <taxon>Geobacterales</taxon>
        <taxon>Geobacteraceae</taxon>
        <taxon>Geotalea</taxon>
    </lineage>
</organism>
<proteinExistence type="predicted"/>
<dbReference type="KEGG" id="gur:Gura_2279"/>
<dbReference type="HOGENOM" id="CLU_032809_0_0_7"/>
<evidence type="ECO:0000256" key="1">
    <source>
        <dbReference type="SAM" id="MobiDB-lite"/>
    </source>
</evidence>
<dbReference type="AlphaFoldDB" id="A5G3U1"/>
<dbReference type="InterPro" id="IPR037257">
    <property type="entry name" value="T2SS_E_N_sf"/>
</dbReference>
<accession>A5G3U1</accession>
<dbReference type="GO" id="GO:0005886">
    <property type="term" value="C:plasma membrane"/>
    <property type="evidence" value="ECO:0007669"/>
    <property type="project" value="TreeGrafter"/>
</dbReference>
<dbReference type="Gene3D" id="3.30.300.160">
    <property type="entry name" value="Type II secretion system, protein E, N-terminal domain"/>
    <property type="match status" value="1"/>
</dbReference>
<reference evidence="3 4" key="1">
    <citation type="submission" date="2007-05" db="EMBL/GenBank/DDBJ databases">
        <title>Complete sequence of Geobacter uraniireducens Rf4.</title>
        <authorList>
            <consortium name="US DOE Joint Genome Institute"/>
            <person name="Copeland A."/>
            <person name="Lucas S."/>
            <person name="Lapidus A."/>
            <person name="Barry K."/>
            <person name="Detter J.C."/>
            <person name="Glavina del Rio T."/>
            <person name="Hammon N."/>
            <person name="Israni S."/>
            <person name="Dalin E."/>
            <person name="Tice H."/>
            <person name="Pitluck S."/>
            <person name="Chertkov O."/>
            <person name="Brettin T."/>
            <person name="Bruce D."/>
            <person name="Han C."/>
            <person name="Schmutz J."/>
            <person name="Larimer F."/>
            <person name="Land M."/>
            <person name="Hauser L."/>
            <person name="Kyrpides N."/>
            <person name="Mikhailova N."/>
            <person name="Shelobolina E."/>
            <person name="Aklujkar M."/>
            <person name="Lovley D."/>
            <person name="Richardson P."/>
        </authorList>
    </citation>
    <scope>NUCLEOTIDE SEQUENCE [LARGE SCALE GENOMIC DNA]</scope>
    <source>
        <strain evidence="3 4">Rf4</strain>
    </source>
</reference>
<dbReference type="Proteomes" id="UP000006695">
    <property type="component" value="Chromosome"/>
</dbReference>
<dbReference type="SUPFAM" id="SSF160246">
    <property type="entry name" value="EspE N-terminal domain-like"/>
    <property type="match status" value="1"/>
</dbReference>
<dbReference type="FunFam" id="3.30.300.160:FF:000002">
    <property type="entry name" value="Type II secretion system protein E"/>
    <property type="match status" value="1"/>
</dbReference>
<dbReference type="EMBL" id="CP000698">
    <property type="protein sequence ID" value="ABQ26459.1"/>
    <property type="molecule type" value="Genomic_DNA"/>
</dbReference>
<dbReference type="PANTHER" id="PTHR30258">
    <property type="entry name" value="TYPE II SECRETION SYSTEM PROTEIN GSPE-RELATED"/>
    <property type="match status" value="1"/>
</dbReference>
<feature type="domain" description="Type II secretion system protein GspE N-terminal" evidence="2">
    <location>
        <begin position="58"/>
        <end position="143"/>
    </location>
</feature>
<dbReference type="RefSeq" id="WP_011939154.1">
    <property type="nucleotide sequence ID" value="NC_009483.1"/>
</dbReference>
<keyword evidence="4" id="KW-1185">Reference proteome</keyword>
<dbReference type="STRING" id="351605.Gura_2279"/>
<sequence length="378" mass="42375">MGITLLDMLLDAGLINREQFDEALKNRVLYGGKIGTSLIELGYVREDDLARFLSKKLAVPFIDADRLLTIPPEIIRLIPRNIALTYGVIPIHRDKKRLFLVMSDPADLKAIDEISFITGFIINPVTAPEVRLVQALGKYYDYEVDRRYAQIIRRIEEEKPTAKPTTTVPRPAPARMETPYVPASATSNSPTFTKINEDELEEVEIIDHEEWVNRVGHYSIDNVSQTLAKVGDREEIAGILIGYLGQEFERVALFVIRGDAAFGWKGVYRGETIGDFDKLVIPFIDQSVLKTVADGMGYYLGAIPDTPENDLMINAMGGEKPKAALLLPLVVSGRVVMILYVEGGETDLGERFVELHRLLAKAVLAFEILIFREKILML</sequence>